<feature type="non-terminal residue" evidence="2">
    <location>
        <position position="1"/>
    </location>
</feature>
<keyword evidence="3" id="KW-1185">Reference proteome</keyword>
<gene>
    <name evidence="2" type="ORF">MKW98_014671</name>
</gene>
<comment type="caution">
    <text evidence="2">The sequence shown here is derived from an EMBL/GenBank/DDBJ whole genome shotgun (WGS) entry which is preliminary data.</text>
</comment>
<protein>
    <submittedName>
        <fullName evidence="2">Uncharacterized protein</fullName>
    </submittedName>
</protein>
<sequence length="288" mass="32766">IFSPHFILSFSVGSPLKLRLHQNPNLQLLSLFFYYQILPNNKKKRSEKTYIGSASSSVAIVNKLVGLAATDMRCVIKSTRSLEHCCGLYCLVQACHRDLAFEIWEDLFNYESSPYLVGKGELMFTPLAFNATYISCVLSSSQGKRFEAVYPVLNDVALTGGSKKKKEESSSEEESSFDDEVPVTKQVAANKSKPESSSSESDLMVIPRKRLNPRLLLQLKRMQLLQLRMQISRRKRSQVVMIVLVIQALRIQLQRKLLLLHQQQRKGYMAQMREQAGLDENDTRNSIT</sequence>
<evidence type="ECO:0000313" key="3">
    <source>
        <dbReference type="Proteomes" id="UP001202328"/>
    </source>
</evidence>
<name>A0AAD4SG44_9MAGN</name>
<evidence type="ECO:0000313" key="2">
    <source>
        <dbReference type="EMBL" id="KAI3904491.1"/>
    </source>
</evidence>
<feature type="compositionally biased region" description="Acidic residues" evidence="1">
    <location>
        <begin position="170"/>
        <end position="181"/>
    </location>
</feature>
<accession>A0AAD4SG44</accession>
<dbReference type="EMBL" id="JAJJMB010011095">
    <property type="protein sequence ID" value="KAI3904491.1"/>
    <property type="molecule type" value="Genomic_DNA"/>
</dbReference>
<evidence type="ECO:0000256" key="1">
    <source>
        <dbReference type="SAM" id="MobiDB-lite"/>
    </source>
</evidence>
<proteinExistence type="predicted"/>
<feature type="region of interest" description="Disordered" evidence="1">
    <location>
        <begin position="161"/>
        <end position="204"/>
    </location>
</feature>
<organism evidence="2 3">
    <name type="scientific">Papaver atlanticum</name>
    <dbReference type="NCBI Taxonomy" id="357466"/>
    <lineage>
        <taxon>Eukaryota</taxon>
        <taxon>Viridiplantae</taxon>
        <taxon>Streptophyta</taxon>
        <taxon>Embryophyta</taxon>
        <taxon>Tracheophyta</taxon>
        <taxon>Spermatophyta</taxon>
        <taxon>Magnoliopsida</taxon>
        <taxon>Ranunculales</taxon>
        <taxon>Papaveraceae</taxon>
        <taxon>Papaveroideae</taxon>
        <taxon>Papaver</taxon>
    </lineage>
</organism>
<dbReference type="Proteomes" id="UP001202328">
    <property type="component" value="Unassembled WGS sequence"/>
</dbReference>
<dbReference type="AlphaFoldDB" id="A0AAD4SG44"/>
<reference evidence="2" key="1">
    <citation type="submission" date="2022-04" db="EMBL/GenBank/DDBJ databases">
        <title>A functionally conserved STORR gene fusion in Papaver species that diverged 16.8 million years ago.</title>
        <authorList>
            <person name="Catania T."/>
        </authorList>
    </citation>
    <scope>NUCLEOTIDE SEQUENCE</scope>
    <source>
        <strain evidence="2">S-188037</strain>
    </source>
</reference>